<dbReference type="Pfam" id="PF05970">
    <property type="entry name" value="PIF1"/>
    <property type="match status" value="1"/>
</dbReference>
<organism evidence="10 11">
    <name type="scientific">Dryococelus australis</name>
    <dbReference type="NCBI Taxonomy" id="614101"/>
    <lineage>
        <taxon>Eukaryota</taxon>
        <taxon>Metazoa</taxon>
        <taxon>Ecdysozoa</taxon>
        <taxon>Arthropoda</taxon>
        <taxon>Hexapoda</taxon>
        <taxon>Insecta</taxon>
        <taxon>Pterygota</taxon>
        <taxon>Neoptera</taxon>
        <taxon>Polyneoptera</taxon>
        <taxon>Phasmatodea</taxon>
        <taxon>Verophasmatodea</taxon>
        <taxon>Anareolatae</taxon>
        <taxon>Phasmatidae</taxon>
        <taxon>Eurycanthinae</taxon>
        <taxon>Dryococelus</taxon>
    </lineage>
</organism>
<feature type="domain" description="Bro-N" evidence="9">
    <location>
        <begin position="1457"/>
        <end position="1572"/>
    </location>
</feature>
<gene>
    <name evidence="10" type="ORF">PR048_008000</name>
</gene>
<dbReference type="InterPro" id="IPR043502">
    <property type="entry name" value="DNA/RNA_pol_sf"/>
</dbReference>
<comment type="similarity">
    <text evidence="4">Belongs to the cytochrome P450 family.</text>
</comment>
<dbReference type="PANTHER" id="PTHR10492:SF57">
    <property type="entry name" value="ATP-DEPENDENT DNA HELICASE"/>
    <property type="match status" value="1"/>
</dbReference>
<accession>A0ABQ9HVU5</accession>
<keyword evidence="8" id="KW-0547">Nucleotide-binding</keyword>
<dbReference type="InterPro" id="IPR001128">
    <property type="entry name" value="Cyt_P450"/>
</dbReference>
<evidence type="ECO:0000313" key="10">
    <source>
        <dbReference type="EMBL" id="KAJ8888509.1"/>
    </source>
</evidence>
<dbReference type="Proteomes" id="UP001159363">
    <property type="component" value="Chromosome 3"/>
</dbReference>
<dbReference type="Gene3D" id="1.10.630.10">
    <property type="entry name" value="Cytochrome P450"/>
    <property type="match status" value="1"/>
</dbReference>
<dbReference type="InterPro" id="IPR036397">
    <property type="entry name" value="RNaseH_sf"/>
</dbReference>
<evidence type="ECO:0000256" key="1">
    <source>
        <dbReference type="ARBA" id="ARBA00003690"/>
    </source>
</evidence>
<keyword evidence="7" id="KW-0503">Monooxygenase</keyword>
<evidence type="ECO:0000256" key="7">
    <source>
        <dbReference type="ARBA" id="ARBA00023033"/>
    </source>
</evidence>
<keyword evidence="11" id="KW-1185">Reference proteome</keyword>
<dbReference type="InterPro" id="IPR010285">
    <property type="entry name" value="DNA_helicase_pif1-like_DEAD"/>
</dbReference>
<proteinExistence type="inferred from homology"/>
<comment type="similarity">
    <text evidence="8">Belongs to the helicase family.</text>
</comment>
<dbReference type="EMBL" id="JARBHB010000003">
    <property type="protein sequence ID" value="KAJ8888509.1"/>
    <property type="molecule type" value="Genomic_DNA"/>
</dbReference>
<evidence type="ECO:0000256" key="3">
    <source>
        <dbReference type="ARBA" id="ARBA00004406"/>
    </source>
</evidence>
<keyword evidence="8" id="KW-0378">Hydrolase</keyword>
<evidence type="ECO:0000313" key="11">
    <source>
        <dbReference type="Proteomes" id="UP001159363"/>
    </source>
</evidence>
<dbReference type="Pfam" id="PF02498">
    <property type="entry name" value="Bro-N"/>
    <property type="match status" value="1"/>
</dbReference>
<dbReference type="PRINTS" id="PR00465">
    <property type="entry name" value="EP450IV"/>
</dbReference>
<evidence type="ECO:0000256" key="5">
    <source>
        <dbReference type="ARBA" id="ARBA00022723"/>
    </source>
</evidence>
<comment type="cofactor">
    <cofactor evidence="8">
        <name>Mg(2+)</name>
        <dbReference type="ChEBI" id="CHEBI:18420"/>
    </cofactor>
</comment>
<dbReference type="SUPFAM" id="SSF48264">
    <property type="entry name" value="Cytochrome P450"/>
    <property type="match status" value="1"/>
</dbReference>
<keyword evidence="7" id="KW-0560">Oxidoreductase</keyword>
<dbReference type="SUPFAM" id="SSF52540">
    <property type="entry name" value="P-loop containing nucleoside triphosphate hydrolases"/>
    <property type="match status" value="1"/>
</dbReference>
<evidence type="ECO:0000256" key="6">
    <source>
        <dbReference type="ARBA" id="ARBA00023004"/>
    </source>
</evidence>
<comment type="subcellular location">
    <subcellularLocation>
        <location evidence="3">Endoplasmic reticulum membrane</location>
        <topology evidence="3">Peripheral membrane protein</topology>
    </subcellularLocation>
    <subcellularLocation>
        <location evidence="2">Microsome membrane</location>
        <topology evidence="2">Peripheral membrane protein</topology>
    </subcellularLocation>
</comment>
<comment type="catalytic activity">
    <reaction evidence="8">
        <text>ATP + H2O = ADP + phosphate + H(+)</text>
        <dbReference type="Rhea" id="RHEA:13065"/>
        <dbReference type="ChEBI" id="CHEBI:15377"/>
        <dbReference type="ChEBI" id="CHEBI:15378"/>
        <dbReference type="ChEBI" id="CHEBI:30616"/>
        <dbReference type="ChEBI" id="CHEBI:43474"/>
        <dbReference type="ChEBI" id="CHEBI:456216"/>
        <dbReference type="EC" id="5.6.2.3"/>
    </reaction>
</comment>
<dbReference type="InterPro" id="IPR002403">
    <property type="entry name" value="Cyt_P450_E_grp-IV"/>
</dbReference>
<keyword evidence="8" id="KW-0233">DNA recombination</keyword>
<dbReference type="PANTHER" id="PTHR10492">
    <property type="match status" value="1"/>
</dbReference>
<evidence type="ECO:0000256" key="8">
    <source>
        <dbReference type="RuleBase" id="RU363044"/>
    </source>
</evidence>
<keyword evidence="8" id="KW-0227">DNA damage</keyword>
<dbReference type="EC" id="5.6.2.3" evidence="8"/>
<dbReference type="InterPro" id="IPR017972">
    <property type="entry name" value="Cyt_P450_CS"/>
</dbReference>
<dbReference type="SMART" id="SM01040">
    <property type="entry name" value="Bro-N"/>
    <property type="match status" value="1"/>
</dbReference>
<keyword evidence="5" id="KW-0479">Metal-binding</keyword>
<dbReference type="InterPro" id="IPR027417">
    <property type="entry name" value="P-loop_NTPase"/>
</dbReference>
<evidence type="ECO:0000256" key="2">
    <source>
        <dbReference type="ARBA" id="ARBA00004174"/>
    </source>
</evidence>
<dbReference type="InterPro" id="IPR022549">
    <property type="entry name" value="DUF3627"/>
</dbReference>
<keyword evidence="8" id="KW-0347">Helicase</keyword>
<comment type="function">
    <text evidence="1">May be involved in the metabolism of insect hormones and in the breakdown of synthetic insecticides.</text>
</comment>
<sequence>MDPRVQGQEAGDTNRHALRLIDPTRKACNVSVEKAYQEQQAIFGNSDREATYQELQKMKYLEQVIKEAQRLFPSVPILTLNWLRTCVSRRWGPAATDGNFGREYTLPKGTNINISPILLHRNEKYFPNPEKFDPERFSPENSQGRHPYQYIPFSAGPRNCIGMINSTESASSRQTYNGITNGPSSHPHYCEMTFTRILAFSMFDFDNPTAAISFIVWLCRRSSWDTIRTTQPAFLPSFNKGMRTGRVNWNVFLTRCYSGRTKLATIAPARRLGNTPRGSSCTSIYTPRKPPLSRSPFQETGQKFAMLEMKATISKMLRNFKMLPGSTTNKFEELVGELRYRISIRALLWAAISVGCLAGEIARKVKRPKSMVAFVLHKWKVDGHCVNAACSGRLPILTDRYRRALKHEIIKNRAQPMATIRQEFHAATAVSVSIGTLGTEAHQLGYFGRAAAHKPHITTNNKVRRLRKFGGGGGVKVWGCFTTFGVGSLVFVHGSLNTEAYCNILDNEMLPTLWFFYGMDPCYRMAMPGAMFQGLLCSELRPQQPIDHLWDELDRRVTARQERPKSIAQLIEWLHEEWRRIVMDVLQTLAESIPDMVAAVIAARENVTSRVINNSFFEQGAAVSVCQHTYSLAERPVLLSLFYELVRAKVAARWQMTVDLAPPRRKTLHSVLHTGLVELLNEGTSPTAIMGGVNFVFAGDFRQTLPVVTKVTPADIIKACLKSSPLWSSIQHLNLRTNMRAYLSGDTHKDFPQQLLRLGEGVFPSLNLGTNSAEIILNETLGQIVHSLQHLIETVYPGLENLLERYFHWLCSRAIVSPRNDTANEINNLIIQRVPGQVKTYKSIDTVTNDDDVVHFPQDFLNSLNPSCLPPHELSLKVGTPIMLLRNISPPNMCNGTRLLIKDLKENLVVATILTGRAAGQLANIPRITMIPTDLPISFKRLQFPVKTSFAITINKSQGQTFSLVGIDIRKECFSHGQLYVGLSRVGSPEKQYILLPNNNRTEFKKLLLATLQPRWLCGRLAVPVSDSIASGSSSSVAAVGDGSGFWTSALGVRCHLAVAEKFCETSLTSKDAFYYKLNKCGITDEDYEFAREVCKKFNIKSLREYTELYSKSDVVKLPDIMDNFRDVCLKTYKLDPVWYFTSPGLAWDAMLKHTKIELELLTDYDMILMIEKCVSGGISHFCKRYAKANNKFIKTYDSTKEIFYLTYLDANNLYGWAMSQYLPYGGFKWGNTNIDVTKIEDDASKGYILEDDFEYPHELHDLHKDLPLAPENKIPEDSNNPKILTSLDGKEKYVLHYVNHKQYLSLGMKLKKIHRILEFDQSDWLKSYIDLNTNMRTKSTNDFEKDFYKIMNNSVFGKTMENIRNRMDILLSMNLIKSKKHELYTIEMRKKALSPEDNRRFVIKYGIMVLIHYHGVTTKLQKSDTMKDQQHITKRLIADIMHELKGKHMYNKMESLVDIVNGKLIYDCKTVYVIVDEEGNSWFKAKDVAGILGYTNLKKTLRVNVKGKYKKPLSQLKGVPRATPFKNAHPQTVFISETRLYELIFLSRLPVATDLKQWVFEEVLPSIRKHGEYKIEQKYKPLLNAANAILTAQSSIINKHALPPTGDIGKYHQFVLISIGGNQYYIIRSQKRVVRLLINAFGQEYPEMQVLLSLDNVNSITLYNLMKEQLRITSTGNCFSKTMSCDDLIAEIQNQKSLPQLRMQNLTQTKQAVISNVDDDDRDILQNLRIQRGSVAQTPFNSQPHTVFINEKQSENVSEKSIDNHMLL</sequence>
<keyword evidence="8" id="KW-0067">ATP-binding</keyword>
<dbReference type="Pfam" id="PF21530">
    <property type="entry name" value="Pif1_2B_dom"/>
    <property type="match status" value="1"/>
</dbReference>
<dbReference type="InterPro" id="IPR036396">
    <property type="entry name" value="Cyt_P450_sf"/>
</dbReference>
<comment type="caution">
    <text evidence="10">The sequence shown here is derived from an EMBL/GenBank/DDBJ whole genome shotgun (WGS) entry which is preliminary data.</text>
</comment>
<name>A0ABQ9HVU5_9NEOP</name>
<dbReference type="PROSITE" id="PS51750">
    <property type="entry name" value="BRO_N"/>
    <property type="match status" value="1"/>
</dbReference>
<reference evidence="10 11" key="1">
    <citation type="submission" date="2023-02" db="EMBL/GenBank/DDBJ databases">
        <title>LHISI_Scaffold_Assembly.</title>
        <authorList>
            <person name="Stuart O.P."/>
            <person name="Cleave R."/>
            <person name="Magrath M.J.L."/>
            <person name="Mikheyev A.S."/>
        </authorList>
    </citation>
    <scope>NUCLEOTIDE SEQUENCE [LARGE SCALE GENOMIC DNA]</scope>
    <source>
        <strain evidence="10">Daus_M_001</strain>
        <tissue evidence="10">Leg muscle</tissue>
    </source>
</reference>
<dbReference type="Pfam" id="PF12299">
    <property type="entry name" value="DUF3627"/>
    <property type="match status" value="1"/>
</dbReference>
<dbReference type="SUPFAM" id="SSF56672">
    <property type="entry name" value="DNA/RNA polymerases"/>
    <property type="match status" value="1"/>
</dbReference>
<keyword evidence="6" id="KW-0408">Iron</keyword>
<dbReference type="Gene3D" id="3.30.420.10">
    <property type="entry name" value="Ribonuclease H-like superfamily/Ribonuclease H"/>
    <property type="match status" value="2"/>
</dbReference>
<dbReference type="InterPro" id="IPR003497">
    <property type="entry name" value="BRO_N_domain"/>
</dbReference>
<dbReference type="Pfam" id="PF00067">
    <property type="entry name" value="p450"/>
    <property type="match status" value="1"/>
</dbReference>
<evidence type="ECO:0000256" key="4">
    <source>
        <dbReference type="ARBA" id="ARBA00010617"/>
    </source>
</evidence>
<keyword evidence="8" id="KW-0234">DNA repair</keyword>
<evidence type="ECO:0000259" key="9">
    <source>
        <dbReference type="PROSITE" id="PS51750"/>
    </source>
</evidence>
<dbReference type="PROSITE" id="PS00086">
    <property type="entry name" value="CYTOCHROME_P450"/>
    <property type="match status" value="1"/>
</dbReference>
<protein>
    <recommendedName>
        <fullName evidence="8">ATP-dependent DNA helicase</fullName>
        <ecNumber evidence="8">5.6.2.3</ecNumber>
    </recommendedName>
</protein>
<dbReference type="InterPro" id="IPR049163">
    <property type="entry name" value="Pif1-like_2B_dom"/>
</dbReference>